<dbReference type="GO" id="GO:0042073">
    <property type="term" value="P:intraciliary transport"/>
    <property type="evidence" value="ECO:0007669"/>
    <property type="project" value="InterPro"/>
</dbReference>
<dbReference type="InterPro" id="IPR001680">
    <property type="entry name" value="WD40_rpt"/>
</dbReference>
<feature type="compositionally biased region" description="Basic and acidic residues" evidence="1">
    <location>
        <begin position="300"/>
        <end position="315"/>
    </location>
</feature>
<feature type="compositionally biased region" description="Polar residues" evidence="1">
    <location>
        <begin position="279"/>
        <end position="291"/>
    </location>
</feature>
<dbReference type="InterPro" id="IPR036322">
    <property type="entry name" value="WD40_repeat_dom_sf"/>
</dbReference>
<dbReference type="GO" id="GO:0005929">
    <property type="term" value="C:cilium"/>
    <property type="evidence" value="ECO:0007669"/>
    <property type="project" value="GOC"/>
</dbReference>
<proteinExistence type="predicted"/>
<accession>A0A455B9E4</accession>
<dbReference type="GO" id="GO:0005868">
    <property type="term" value="C:cytoplasmic dynein complex"/>
    <property type="evidence" value="ECO:0007669"/>
    <property type="project" value="InterPro"/>
</dbReference>
<feature type="compositionally biased region" description="Basic and acidic residues" evidence="1">
    <location>
        <begin position="1"/>
        <end position="20"/>
    </location>
</feature>
<feature type="region of interest" description="Disordered" evidence="1">
    <location>
        <begin position="1"/>
        <end position="367"/>
    </location>
</feature>
<feature type="compositionally biased region" description="Polar residues" evidence="1">
    <location>
        <begin position="317"/>
        <end position="330"/>
    </location>
</feature>
<dbReference type="PANTHER" id="PTHR16022">
    <property type="entry name" value="WD REPEAT DOMAIN 60"/>
    <property type="match status" value="1"/>
</dbReference>
<dbReference type="RefSeq" id="XP_028345289.1">
    <property type="nucleotide sequence ID" value="XM_028489488.2"/>
</dbReference>
<evidence type="ECO:0000313" key="3">
    <source>
        <dbReference type="RefSeq" id="XP_028345289.1"/>
    </source>
</evidence>
<feature type="compositionally biased region" description="Basic and acidic residues" evidence="1">
    <location>
        <begin position="331"/>
        <end position="352"/>
    </location>
</feature>
<protein>
    <submittedName>
        <fullName evidence="3">Cytoplasmic dynein 2 intermediate chain 1 isoform X3</fullName>
    </submittedName>
</protein>
<feature type="compositionally biased region" description="Basic and acidic residues" evidence="1">
    <location>
        <begin position="41"/>
        <end position="101"/>
    </location>
</feature>
<feature type="region of interest" description="Disordered" evidence="1">
    <location>
        <begin position="456"/>
        <end position="475"/>
    </location>
</feature>
<evidence type="ECO:0000256" key="1">
    <source>
        <dbReference type="SAM" id="MobiDB-lite"/>
    </source>
</evidence>
<dbReference type="Gene3D" id="2.130.10.10">
    <property type="entry name" value="YVTN repeat-like/Quinoprotein amine dehydrogenase"/>
    <property type="match status" value="2"/>
</dbReference>
<keyword evidence="2" id="KW-1185">Reference proteome</keyword>
<dbReference type="InterPro" id="IPR015943">
    <property type="entry name" value="WD40/YVTN_repeat-like_dom_sf"/>
</dbReference>
<dbReference type="GeneID" id="102989253"/>
<feature type="compositionally biased region" description="Basic and acidic residues" evidence="1">
    <location>
        <begin position="108"/>
        <end position="131"/>
    </location>
</feature>
<organism evidence="2 3">
    <name type="scientific">Physeter macrocephalus</name>
    <name type="common">Sperm whale</name>
    <name type="synonym">Physeter catodon</name>
    <dbReference type="NCBI Taxonomy" id="9755"/>
    <lineage>
        <taxon>Eukaryota</taxon>
        <taxon>Metazoa</taxon>
        <taxon>Chordata</taxon>
        <taxon>Craniata</taxon>
        <taxon>Vertebrata</taxon>
        <taxon>Euteleostomi</taxon>
        <taxon>Mammalia</taxon>
        <taxon>Eutheria</taxon>
        <taxon>Laurasiatheria</taxon>
        <taxon>Artiodactyla</taxon>
        <taxon>Whippomorpha</taxon>
        <taxon>Cetacea</taxon>
        <taxon>Odontoceti</taxon>
        <taxon>Physeteridae</taxon>
        <taxon>Physeter</taxon>
    </lineage>
</organism>
<dbReference type="FunFam" id="2.130.10.10:FF:000585">
    <property type="entry name" value="WD repeat domain 60"/>
    <property type="match status" value="1"/>
</dbReference>
<gene>
    <name evidence="3" type="primary">DYNC2I1</name>
</gene>
<dbReference type="InterPro" id="IPR042505">
    <property type="entry name" value="DYNC2I1"/>
</dbReference>
<dbReference type="PANTHER" id="PTHR16022:SF0">
    <property type="entry name" value="CYTOPLASMIC DYNEIN 2 INTERMEDIATE CHAIN 1"/>
    <property type="match status" value="1"/>
</dbReference>
<feature type="compositionally biased region" description="Basic and acidic residues" evidence="1">
    <location>
        <begin position="141"/>
        <end position="272"/>
    </location>
</feature>
<reference evidence="3" key="1">
    <citation type="submission" date="2025-08" db="UniProtKB">
        <authorList>
            <consortium name="RefSeq"/>
        </authorList>
    </citation>
    <scope>IDENTIFICATION</scope>
    <source>
        <tissue evidence="3">Muscle</tissue>
    </source>
</reference>
<dbReference type="CTD" id="55112"/>
<evidence type="ECO:0000313" key="2">
    <source>
        <dbReference type="Proteomes" id="UP000248484"/>
    </source>
</evidence>
<dbReference type="SUPFAM" id="SSF50978">
    <property type="entry name" value="WD40 repeat-like"/>
    <property type="match status" value="1"/>
</dbReference>
<dbReference type="GO" id="GO:0045504">
    <property type="term" value="F:dynein heavy chain binding"/>
    <property type="evidence" value="ECO:0007669"/>
    <property type="project" value="InterPro"/>
</dbReference>
<dbReference type="Proteomes" id="UP000248484">
    <property type="component" value="Chromosome 5"/>
</dbReference>
<dbReference type="Pfam" id="PF00400">
    <property type="entry name" value="WD40"/>
    <property type="match status" value="1"/>
</dbReference>
<dbReference type="FunFam" id="2.130.10.10:FF:000979">
    <property type="entry name" value="WD repeat domain 60"/>
    <property type="match status" value="1"/>
</dbReference>
<dbReference type="GO" id="GO:0045503">
    <property type="term" value="F:dynein light chain binding"/>
    <property type="evidence" value="ECO:0007669"/>
    <property type="project" value="InterPro"/>
</dbReference>
<sequence length="1006" mass="113491">MEPGKRRTKDDTWKEDELRKHLWAAPSASPTEATRPRAGKPRRESEADRSDRKERRAGAPARDAEYRESAAERDGQAARERARGAGDTDRPRDSRRDTGRPKEKHRARGAEKPHGRGKERESGRARPEELRQVAAHPSLLGHDRDRPERRRAVSKARIAEGERRDEDSERGDEERERRYRERKLQYGDSKDNPLKYWLYKEEGERRHRKQKEPDREKKHREKSSTREKREKYSKAKSHSFSDKEGAERRKEQRHKEGFRVDEEEEQHRRGEAKVPLPGASSSQEKGTSERSQAMGLLPKGSDRGENVRQNGERRNRGASSKTDGTGSQHAENLERNNGKDKDSRRKHGREEGPSAWKLARRQGSEEALEIEKEDIDLENAGADEYAASFEADFEDYEGDFEVCDGDSDDVAHEPESGETAGQLPLARRREIQEVQKAIHAENERVGELFSKLFEKRGRTERGRGPGPAADVSPSETPACGIFLDFATASRRQKSRTQALKQKTRSTKLLRLIDLDFSFTFSLLDLPPVNEYDMYIRNFGKKNTKQVIAVLLEEDRVALEPIWTPRAQDCTLRFSDSSAQLNTSLPFLQNRRVSYLHASQVQRRMVVSVHGRAGKAFAPLLDGRYVLCVWDIWQPSGPQKVLICESKVTCCCFSPLKAFLLFAGTVHGSVVVWDLREDARLHRYVKLSGCFWTFRTATFSTDGVLMSVNHRSPLQAIEPIAGSVCKRQSCVLSPFSTQEEPAGLSFHVASLDESGVLNVWVVVELAKADTAGAISDLGLLPGGRIKLVHSAAIQLSDSVSHKGYEFWGSTQTLNVKFLPSDPNHFVVGTDMGLISHGTRQDVRVSPRLFRPQQQGVRPVKVNVIDFSPFGEPIFLAGCSDGSIRLHQLTAEHPLLQWDKSTHGRAVTGLQWSSTRPAVFLVQDDTSCVYIWDLLESDLGPVAKQPVSPDRLVAMTVVGEAEKTRSGFLALVLARASGDVDVQYLRREWVAPVGDELQRLRLLLRKAL</sequence>
<name>A0A455B9E4_PHYMC</name>
<dbReference type="AlphaFoldDB" id="A0A455B9E4"/>
<feature type="region of interest" description="Disordered" evidence="1">
    <location>
        <begin position="400"/>
        <end position="422"/>
    </location>
</feature>
<dbReference type="SMART" id="SM00320">
    <property type="entry name" value="WD40"/>
    <property type="match status" value="3"/>
</dbReference>